<dbReference type="Gene3D" id="3.90.190.10">
    <property type="entry name" value="Protein tyrosine phosphatase superfamily"/>
    <property type="match status" value="1"/>
</dbReference>
<dbReference type="PANTHER" id="PTHR46588">
    <property type="entry name" value="SERINE/THREONINE/TYROSINE-INTERACTING PROTEIN"/>
    <property type="match status" value="1"/>
</dbReference>
<organism evidence="2 3">
    <name type="scientific">Conoideocrella luteorostrata</name>
    <dbReference type="NCBI Taxonomy" id="1105319"/>
    <lineage>
        <taxon>Eukaryota</taxon>
        <taxon>Fungi</taxon>
        <taxon>Dikarya</taxon>
        <taxon>Ascomycota</taxon>
        <taxon>Pezizomycotina</taxon>
        <taxon>Sordariomycetes</taxon>
        <taxon>Hypocreomycetidae</taxon>
        <taxon>Hypocreales</taxon>
        <taxon>Clavicipitaceae</taxon>
        <taxon>Conoideocrella</taxon>
    </lineage>
</organism>
<feature type="compositionally biased region" description="Polar residues" evidence="1">
    <location>
        <begin position="1"/>
        <end position="19"/>
    </location>
</feature>
<comment type="caution">
    <text evidence="2">The sequence shown here is derived from an EMBL/GenBank/DDBJ whole genome shotgun (WGS) entry which is preliminary data.</text>
</comment>
<reference evidence="2" key="1">
    <citation type="submission" date="2023-06" db="EMBL/GenBank/DDBJ databases">
        <title>Conoideocrella luteorostrata (Hypocreales: Clavicipitaceae), a potential biocontrol fungus for elongate hemlock scale in United States Christmas tree production areas.</title>
        <authorList>
            <person name="Barrett H."/>
            <person name="Lovett B."/>
            <person name="Macias A.M."/>
            <person name="Stajich J.E."/>
            <person name="Kasson M.T."/>
        </authorList>
    </citation>
    <scope>NUCLEOTIDE SEQUENCE</scope>
    <source>
        <strain evidence="2">ARSEF 14590</strain>
    </source>
</reference>
<dbReference type="InterPro" id="IPR029021">
    <property type="entry name" value="Prot-tyrosine_phosphatase-like"/>
</dbReference>
<dbReference type="SUPFAM" id="SSF52799">
    <property type="entry name" value="(Phosphotyrosine protein) phosphatases II"/>
    <property type="match status" value="1"/>
</dbReference>
<dbReference type="CDD" id="cd14498">
    <property type="entry name" value="DSP"/>
    <property type="match status" value="1"/>
</dbReference>
<gene>
    <name evidence="2" type="ORF">QQS21_000267</name>
</gene>
<evidence type="ECO:0000256" key="1">
    <source>
        <dbReference type="SAM" id="MobiDB-lite"/>
    </source>
</evidence>
<evidence type="ECO:0000313" key="3">
    <source>
        <dbReference type="Proteomes" id="UP001251528"/>
    </source>
</evidence>
<accession>A0AAJ0D1Z5</accession>
<dbReference type="GO" id="GO:0005737">
    <property type="term" value="C:cytoplasm"/>
    <property type="evidence" value="ECO:0007669"/>
    <property type="project" value="TreeGrafter"/>
</dbReference>
<protein>
    <submittedName>
        <fullName evidence="2">Uncharacterized protein</fullName>
    </submittedName>
</protein>
<dbReference type="AlphaFoldDB" id="A0AAJ0D1Z5"/>
<dbReference type="GO" id="GO:0005654">
    <property type="term" value="C:nucleoplasm"/>
    <property type="evidence" value="ECO:0007669"/>
    <property type="project" value="TreeGrafter"/>
</dbReference>
<evidence type="ECO:0000313" key="2">
    <source>
        <dbReference type="EMBL" id="KAK2616889.1"/>
    </source>
</evidence>
<dbReference type="GO" id="GO:0070372">
    <property type="term" value="P:regulation of ERK1 and ERK2 cascade"/>
    <property type="evidence" value="ECO:0007669"/>
    <property type="project" value="TreeGrafter"/>
</dbReference>
<dbReference type="EMBL" id="JASWJB010000002">
    <property type="protein sequence ID" value="KAK2616889.1"/>
    <property type="molecule type" value="Genomic_DNA"/>
</dbReference>
<dbReference type="PANTHER" id="PTHR46588:SF1">
    <property type="entry name" value="SERINE_THREONINE_TYROSINE-INTERACTING PROTEIN"/>
    <property type="match status" value="1"/>
</dbReference>
<proteinExistence type="predicted"/>
<name>A0AAJ0D1Z5_9HYPO</name>
<dbReference type="GO" id="GO:0062026">
    <property type="term" value="P:negative regulation of SCF-dependent proteasomal ubiquitin-dependent catabolic process"/>
    <property type="evidence" value="ECO:0007669"/>
    <property type="project" value="TreeGrafter"/>
</dbReference>
<feature type="region of interest" description="Disordered" evidence="1">
    <location>
        <begin position="1"/>
        <end position="36"/>
    </location>
</feature>
<sequence length="356" mass="40090">MASPSTGARESLNPSSIRQDTIRSSDYSYRPPSPPFINIPVPRRSSNPEMVMKLMPSYENIDPSQLTSQDLQIITQNNIQFAVDCGEAWTYEKRHNANAIVDFLFVGPTSIIRDHQFLKQEGITLMLVVRDSRMVGTLRSVDTASKELGIALQYIYLDHTSELIQRFSDTTRLINNHLLSVYHAQSRGCNGDGQILIETGDFRRGKVLITCESGNYRCAAIAAAYIMSVFGQEMVSVLQFMQVQRFSCIFDEDMKRMLKSWEDILIARSMVAQHSLLQNTQLGQTQAYRNGDSQAPPAQLAPISNRIAGSKPKRRLDALFDIDTDDGLPGASTMDMDRFSDRDPFVPFTDIQKNNM</sequence>
<dbReference type="InterPro" id="IPR052449">
    <property type="entry name" value="STYX-Interacting_Phosphatase"/>
</dbReference>
<keyword evidence="3" id="KW-1185">Reference proteome</keyword>
<dbReference type="Proteomes" id="UP001251528">
    <property type="component" value="Unassembled WGS sequence"/>
</dbReference>
<dbReference type="GO" id="GO:1990444">
    <property type="term" value="F:F-box domain binding"/>
    <property type="evidence" value="ECO:0007669"/>
    <property type="project" value="TreeGrafter"/>
</dbReference>